<evidence type="ECO:0000256" key="1">
    <source>
        <dbReference type="SAM" id="MobiDB-lite"/>
    </source>
</evidence>
<feature type="compositionally biased region" description="Gly residues" evidence="1">
    <location>
        <begin position="922"/>
        <end position="931"/>
    </location>
</feature>
<proteinExistence type="predicted"/>
<feature type="region of interest" description="Disordered" evidence="1">
    <location>
        <begin position="1"/>
        <end position="25"/>
    </location>
</feature>
<dbReference type="NCBIfam" id="NF032893">
    <property type="entry name" value="tail-700"/>
    <property type="match status" value="1"/>
</dbReference>
<evidence type="ECO:0000313" key="2">
    <source>
        <dbReference type="EMBL" id="CAB4144308.1"/>
    </source>
</evidence>
<gene>
    <name evidence="2" type="ORF">UFOVP470_27</name>
</gene>
<dbReference type="EMBL" id="LR796429">
    <property type="protein sequence ID" value="CAB4144308.1"/>
    <property type="molecule type" value="Genomic_DNA"/>
</dbReference>
<feature type="compositionally biased region" description="Low complexity" evidence="1">
    <location>
        <begin position="759"/>
        <end position="775"/>
    </location>
</feature>
<organism evidence="2">
    <name type="scientific">uncultured Caudovirales phage</name>
    <dbReference type="NCBI Taxonomy" id="2100421"/>
    <lineage>
        <taxon>Viruses</taxon>
        <taxon>Duplodnaviria</taxon>
        <taxon>Heunggongvirae</taxon>
        <taxon>Uroviricota</taxon>
        <taxon>Caudoviricetes</taxon>
        <taxon>Peduoviridae</taxon>
        <taxon>Maltschvirus</taxon>
        <taxon>Maltschvirus maltsch</taxon>
    </lineage>
</organism>
<feature type="region of interest" description="Disordered" evidence="1">
    <location>
        <begin position="759"/>
        <end position="801"/>
    </location>
</feature>
<accession>A0A6J5MCJ1</accession>
<protein>
    <submittedName>
        <fullName evidence="2">Uncharacterized protein</fullName>
    </submittedName>
</protein>
<feature type="compositionally biased region" description="Low complexity" evidence="1">
    <location>
        <begin position="941"/>
        <end position="951"/>
    </location>
</feature>
<dbReference type="Gene3D" id="1.10.530.10">
    <property type="match status" value="1"/>
</dbReference>
<sequence>MPEIRFDTPYTPPADPKAKPVDDTNALSDYPKVFVSGGAKQLSNAMQFLEGEDAPEGAKRVRRAIGGFGDSVAETLSPNAKANMQREILDFSDKGMLANPRSIPLQLVGSVGPSLVATAGVGTVAAMTGRAAGALFGAAAGGTRVGGTAGVLGAGYGMGGGEVTGNVQEVVNKATPQQLGEGDPNSLWTKYRAKYSEVDTREKIGADLRDGFAQGYGVFSAVLNSVGPMGTILRKAVTGQSIKGAVKGGVRRAIGVGGLNEATDEAAGDIASQVALERGLGIPYNPAQTAESAAKGGVFGGITGGAGRIIAGKERVTDNRGQEVSDEQQDALNNRRPPPPPGGGDRSTGAAADSVMENARALVAAEKRAQEEELAQREEAPVNPEVNPPPAPPATRSAIPEFDPMQNRREMMRTGAQDEAPSTPPLPTLDPYADRRDAMRPGEVQTARPPRQAQMPGVDRLQYFADANNGVIDPVQIAASLSNAYGTRVDPREVLNNIAPYVEAGVLRQSMRSGYRGTPTFSMATERQGPSAPQQGPQQPVGPQQPYGPYAPRGNYPQNDRAQRPLGNLSEAQRAPLQEGPGLFDQGDLFGAQADQRQAPNVPPQNRPAGQAELPLEQPQRQLGLPLRPGRLQVAQRRTAAAAKPTGGAVKGLTAKKSRAAKPAPAPKGMRVASIAGRDPGKVAQAQAELDALLNPAKPPAKKAKAQALKAKAAATAAAATPAAKPAAATPAAKPVAAKPAAAIPAAKPAATPTVVTPSAAKPAAATPATKPAEASTSVPRAGSRNATPTVVTPKQAPKASQVFRSTNPDWIQFGSVAFEVGDGQSLSFGPNGVGGDKNFLFYPNAKRLSGRRGEGHVSQLDEKGVPKLLQPIFRDYISGKIAYKDFDTLIARFREVEQRVNNASNNNEGPPTTPPTSPASPGGGGKGTGAKGEALKQKAKAASGGPSASAEPPPRTPAGVPAPKEAPLRERQAAPPRERMEEPITPVTAKPTPAPAKVPVKMSPEQAKDRALAAVRKGPDGKPDIGVISGIMRMVYNRGMPANGQQSVSFGTDWYDELTAKDRRDVVAILEGWRQTYGAELDVKRPLKPWMQSEKGMLAKAKTDLDALAAKFKVTRGGKQVVSPTRAGAEAAAQQDYLVSDRALVDVIKSEFKGIVEKGDGDLDALVASIMKQAKTEMEDGGLQALDYPQLLDTAKQNLSNIPTASKPGMIAKLKQALQDVENASERGNQIERAIAAQVETEGPSPVFFASQAEDRETARMQGEDIAVKREDLIARYKELPAGPSRRRAALDREIMDFHEEMGWSPEFNELWQKVKAKVATEQETQKFFRLAQGDRTITRSGPSGAATGSPELILPEQLKVEAEQVEAKLEANKLGADAVGGAGKKNVRATKSRLLFYNFINEDTGELRDRETIKANANKIAAFYNAIGEPLPDAISVLQELGNFSRRGRMSAENQNTYDNLLKRGKQAAENWDADATERLFAEREALLKTTAQGVFGDFAPVPGETLKEASDRLLTMMRTFIERQNSVRNKSGVMNMLRTSNDPYMRFVSKLMTLTEGGTKPLTFQDPSSARAEAERGDLTEKQLTEFEKRVARGKARRSGAPVDRLGKAKILSRLRNSKNPRYSRTAMRDTQAWRDIRANLGDTESAYLNPEADKIYRALQPQFKDTVLGARGLNRAVEARVRRAQDELSLLATEFSLRIGNDVGATDALGAVLEDLNPFAVHSDPSSFSDISRVSELDLGNYSASEALDGAFPYGATNQGIYGPFAQLNSGLLSTLAQNNVKVNVLAEGDYYARPTQPGSVGHYDPNDNTVYLLGGRNIVAAAITLQHELVHAATYWGIRTPELAAKAQDVLKEAQGNAQLQALVGDYALSSIDEMLAYGFSSPEAAAALASVQLSDKTAQLLGLQPKSTFWTWLVDTVRSIAKWPKINRNQTMLQGIILLGNQAAAEQNNGGRPRSGRDFALVYDQGITDRLKTGLARQQMNVGPKGTKILLALSTMTDMVQTYGKLFTWNGNGVRQYLQLARQRSPLEQFENAAAYKDAQRQQLEQELKPFLERISNLGRTNPKMAAKLDQLTLAASQANMDPSQATPPGRFANGQDATSILNRQIHAELHSQYLQLSDEAQDIVKDISRVVADLKEAMIRGMTRTVLLSRWQEAQRDRKVATDALPEGFPEKPDTPIVNAAIERILDKKQTAEDISWLGTSGHDMLTHFVKDIGRGGFYVPAYRSGDWVVFGKRTDFDAKGEFATQGEALAEANRIRASGGFVKRIYIRTFDPAGQRISYADRKSRTDLTEKFVVEAETHVYEAFETRYDAEQRRNEMLKEGNADLRPVEPRESSQENYLVALDNQQNAMLTNAVRSITTDDKDPRRQELLTAFRDVSARLMPGATLRHSMIKRRNVIGAQSDLFRTMSKFVDASARYSSGMEYAPYMESALLAMDDARRVSNDTKNPQRLYVISELKGRTGPGKVEGTNAARNLQRLSSLWFLSSPSYGLIQLLQPAMMGTPVLAKLNLKSSLTEIASEMKQAHDDVGGFGQVAGSGIKGVKRILAKWRSQATEGPVNLLEAVKRQVKESGAKDAEALNNLLDELARRGRVDEHAGMEVARDIKAEGGMFARNFRMLEDFSRAFPTAAETYNRSVMAIAAYRLAIKNGDNVEAAFFKAEQAIIDSQFVYNPHNAPSFFTKLQSAPYGGGVLAASFLTFKKFTQAMYMQMGRSLYDSVKGETPAIRKAAFRQFSIMMATHAAMAGVLGLPLEPLKFALGAVALLFGEDEPWDIDKAILKAVNEQFGKEAGEIVTRGLPRLINLDLSGRLSLEGLLFFKELKDFKKETLLTYGAELLLGPQGSIGSGALDAAKTLRDGGSPWRALEQATPKVVRDTLAARRLAEEGQTDLKGNRVDEGLINKGDAIWKAIGFSSGTAANIAAERSAGYKEAARVKVERARLHRRMALATEAGPEAVAAVQAKIDAFNAENPDNEVTEKSIKQAAAQRARSTDPERTYFGRPVKKGTTGTSMYNLPDKDFTGQTTPSPAARPAPLVVAPGSASGGEHPFFAALIKAEGTDRRGDPYNEVLGYGRYGMPPQPLTEMTLAEVYDFGRTVRARHGSSSAVGAFQIVGATMKAYMAAAGLDWNDLFDETNQRKLAYAIAQGQGVRPSTWEGLRGNPRLLAAARTNFENMTEEDVA</sequence>
<feature type="region of interest" description="Disordered" evidence="1">
    <location>
        <begin position="513"/>
        <end position="564"/>
    </location>
</feature>
<feature type="region of interest" description="Disordered" evidence="1">
    <location>
        <begin position="578"/>
        <end position="671"/>
    </location>
</feature>
<feature type="compositionally biased region" description="Low complexity" evidence="1">
    <location>
        <begin position="528"/>
        <end position="552"/>
    </location>
</feature>
<feature type="region of interest" description="Disordered" evidence="1">
    <location>
        <begin position="1561"/>
        <end position="1580"/>
    </location>
</feature>
<reference evidence="2" key="1">
    <citation type="submission" date="2020-04" db="EMBL/GenBank/DDBJ databases">
        <authorList>
            <person name="Chiriac C."/>
            <person name="Salcher M."/>
            <person name="Ghai R."/>
            <person name="Kavagutti S V."/>
        </authorList>
    </citation>
    <scope>NUCLEOTIDE SEQUENCE</scope>
</reference>
<feature type="compositionally biased region" description="Basic and acidic residues" evidence="1">
    <location>
        <begin position="367"/>
        <end position="380"/>
    </location>
</feature>
<feature type="compositionally biased region" description="Low complexity" evidence="1">
    <location>
        <begin position="986"/>
        <end position="1002"/>
    </location>
</feature>
<feature type="region of interest" description="Disordered" evidence="1">
    <location>
        <begin position="367"/>
        <end position="399"/>
    </location>
</feature>
<feature type="region of interest" description="Disordered" evidence="1">
    <location>
        <begin position="312"/>
        <end position="352"/>
    </location>
</feature>
<name>A0A6J5MCJ1_9CAUD</name>
<feature type="compositionally biased region" description="Low complexity" evidence="1">
    <location>
        <begin position="613"/>
        <end position="633"/>
    </location>
</feature>
<feature type="region of interest" description="Disordered" evidence="1">
    <location>
        <begin position="413"/>
        <end position="435"/>
    </location>
</feature>
<feature type="compositionally biased region" description="Basic and acidic residues" evidence="1">
    <location>
        <begin position="312"/>
        <end position="323"/>
    </location>
</feature>
<feature type="region of interest" description="Disordered" evidence="1">
    <location>
        <begin position="903"/>
        <end position="1005"/>
    </location>
</feature>
<feature type="compositionally biased region" description="Basic and acidic residues" evidence="1">
    <location>
        <begin position="967"/>
        <end position="983"/>
    </location>
</feature>
<feature type="region of interest" description="Disordered" evidence="1">
    <location>
        <begin position="2993"/>
        <end position="3020"/>
    </location>
</feature>